<proteinExistence type="predicted"/>
<gene>
    <name evidence="2" type="ORF">SK803_12225</name>
</gene>
<keyword evidence="3" id="KW-1185">Reference proteome</keyword>
<organism evidence="2 3">
    <name type="scientific">Lentzea miocenica</name>
    <dbReference type="NCBI Taxonomy" id="3095431"/>
    <lineage>
        <taxon>Bacteria</taxon>
        <taxon>Bacillati</taxon>
        <taxon>Actinomycetota</taxon>
        <taxon>Actinomycetes</taxon>
        <taxon>Pseudonocardiales</taxon>
        <taxon>Pseudonocardiaceae</taxon>
        <taxon>Lentzea</taxon>
    </lineage>
</organism>
<reference evidence="2 3" key="1">
    <citation type="submission" date="2023-11" db="EMBL/GenBank/DDBJ databases">
        <title>Lentzea sokolovensis, sp. nov., Lentzea kristufkii, sp. nov., and Lentzea miocenensis, sp. nov., rare actinobacteria from Sokolov Coal Basin, Miocene lacustrine sediment, Czech Republic.</title>
        <authorList>
            <person name="Lara A."/>
            <person name="Kotroba L."/>
            <person name="Nouioui I."/>
            <person name="Neumann-Schaal M."/>
            <person name="Mast Y."/>
            <person name="Chronakova A."/>
        </authorList>
    </citation>
    <scope>NUCLEOTIDE SEQUENCE [LARGE SCALE GENOMIC DNA]</scope>
    <source>
        <strain evidence="2 3">BCCO 10_0856</strain>
    </source>
</reference>
<sequence length="93" mass="10429">MQLRWRLRQVMASRDVWKGTELQELLTRRANFALSLPSISALMNNQPVQMKTETLQALCTALKCTPDELYGVVPPREISLTDEPGASDSPASR</sequence>
<feature type="domain" description="HTH cro/C1-type" evidence="1">
    <location>
        <begin position="6"/>
        <end position="74"/>
    </location>
</feature>
<evidence type="ECO:0000313" key="2">
    <source>
        <dbReference type="EMBL" id="MDX8030986.1"/>
    </source>
</evidence>
<dbReference type="InterPro" id="IPR001387">
    <property type="entry name" value="Cro/C1-type_HTH"/>
</dbReference>
<dbReference type="InterPro" id="IPR010982">
    <property type="entry name" value="Lambda_DNA-bd_dom_sf"/>
</dbReference>
<protein>
    <submittedName>
        <fullName evidence="2">Helix-turn-helix transcriptional regulator</fullName>
    </submittedName>
</protein>
<dbReference type="SUPFAM" id="SSF47413">
    <property type="entry name" value="lambda repressor-like DNA-binding domains"/>
    <property type="match status" value="1"/>
</dbReference>
<dbReference type="Pfam" id="PF13443">
    <property type="entry name" value="HTH_26"/>
    <property type="match status" value="1"/>
</dbReference>
<dbReference type="RefSeq" id="WP_030472487.1">
    <property type="nucleotide sequence ID" value="NZ_JAXAVW010000008.1"/>
</dbReference>
<name>A0ABU4SYK6_9PSEU</name>
<evidence type="ECO:0000313" key="3">
    <source>
        <dbReference type="Proteomes" id="UP001285521"/>
    </source>
</evidence>
<dbReference type="Proteomes" id="UP001285521">
    <property type="component" value="Unassembled WGS sequence"/>
</dbReference>
<dbReference type="EMBL" id="JAXAVW010000008">
    <property type="protein sequence ID" value="MDX8030986.1"/>
    <property type="molecule type" value="Genomic_DNA"/>
</dbReference>
<evidence type="ECO:0000259" key="1">
    <source>
        <dbReference type="Pfam" id="PF13443"/>
    </source>
</evidence>
<comment type="caution">
    <text evidence="2">The sequence shown here is derived from an EMBL/GenBank/DDBJ whole genome shotgun (WGS) entry which is preliminary data.</text>
</comment>
<accession>A0ABU4SYK6</accession>